<evidence type="ECO:0000313" key="1">
    <source>
        <dbReference type="EMBL" id="KAG9225479.1"/>
    </source>
</evidence>
<accession>A0ACB7J4I1</accession>
<dbReference type="EMBL" id="WQMT02000002">
    <property type="protein sequence ID" value="KAG9225479.1"/>
    <property type="molecule type" value="Genomic_DNA"/>
</dbReference>
<sequence length="368" mass="41295">MLVRADGPTTPNQNMDMHVWKSGQKATRAFLTSNGLKAHWPTQRAEFAQFLFDILDSPEVGIQHPHEFDATPQDLLIHSKRTMVSTVTTLVYGKRLSQYEGTEAKTYFKGHIPARWASWKGLCVRAKTLRDGLYSGLFTEVKQKVASGTNVGSYLGNILLNLDELEMNMDEAKAMAKVLMDAGAETPTSYLQSFVLALINFPECQRRAQQEIDEVVGTDRLPTFEDFPNLPYVNAFIKEVHRFRPVVPLGLPHSAAQDVKVGNSGLVHRHLLTYSYIRYKSYIIPASSTSLTNLWSPMASRGHLPRHAQVESQRSPVVYTNILSHAGLLTAPERFMPERFLESEFGTRTDIKVDLEGSTRTSPSNQAE</sequence>
<reference evidence="1 2" key="1">
    <citation type="journal article" date="2021" name="Appl. Environ. Microbiol.">
        <title>Genetic linkage and physical mapping for an oyster mushroom Pleurotus cornucopiae and QTL analysis for the trait cap color.</title>
        <authorList>
            <person name="Zhang Y."/>
            <person name="Gao W."/>
            <person name="Sonnenberg A."/>
            <person name="Chen Q."/>
            <person name="Zhang J."/>
            <person name="Huang C."/>
        </authorList>
    </citation>
    <scope>NUCLEOTIDE SEQUENCE [LARGE SCALE GENOMIC DNA]</scope>
    <source>
        <strain evidence="1">CCMSSC00406</strain>
    </source>
</reference>
<organism evidence="1 2">
    <name type="scientific">Pleurotus cornucopiae</name>
    <name type="common">Cornucopia mushroom</name>
    <dbReference type="NCBI Taxonomy" id="5321"/>
    <lineage>
        <taxon>Eukaryota</taxon>
        <taxon>Fungi</taxon>
        <taxon>Dikarya</taxon>
        <taxon>Basidiomycota</taxon>
        <taxon>Agaricomycotina</taxon>
        <taxon>Agaricomycetes</taxon>
        <taxon>Agaricomycetidae</taxon>
        <taxon>Agaricales</taxon>
        <taxon>Pleurotineae</taxon>
        <taxon>Pleurotaceae</taxon>
        <taxon>Pleurotus</taxon>
    </lineage>
</organism>
<dbReference type="Proteomes" id="UP000824881">
    <property type="component" value="Unassembled WGS sequence"/>
</dbReference>
<keyword evidence="2" id="KW-1185">Reference proteome</keyword>
<protein>
    <submittedName>
        <fullName evidence="1">Uncharacterized protein</fullName>
    </submittedName>
</protein>
<name>A0ACB7J4I1_PLECO</name>
<proteinExistence type="predicted"/>
<gene>
    <name evidence="1" type="ORF">CCMSSC00406_0002982</name>
</gene>
<comment type="caution">
    <text evidence="1">The sequence shown here is derived from an EMBL/GenBank/DDBJ whole genome shotgun (WGS) entry which is preliminary data.</text>
</comment>
<evidence type="ECO:0000313" key="2">
    <source>
        <dbReference type="Proteomes" id="UP000824881"/>
    </source>
</evidence>